<dbReference type="AlphaFoldDB" id="A0A844DWC9"/>
<reference evidence="2 3" key="1">
    <citation type="journal article" date="2019" name="Nat. Med.">
        <title>A library of human gut bacterial isolates paired with longitudinal multiomics data enables mechanistic microbiome research.</title>
        <authorList>
            <person name="Poyet M."/>
            <person name="Groussin M."/>
            <person name="Gibbons S.M."/>
            <person name="Avila-Pacheco J."/>
            <person name="Jiang X."/>
            <person name="Kearney S.M."/>
            <person name="Perrotta A.R."/>
            <person name="Berdy B."/>
            <person name="Zhao S."/>
            <person name="Lieberman T.D."/>
            <person name="Swanson P.K."/>
            <person name="Smith M."/>
            <person name="Roesemann S."/>
            <person name="Alexander J.E."/>
            <person name="Rich S.A."/>
            <person name="Livny J."/>
            <person name="Vlamakis H."/>
            <person name="Clish C."/>
            <person name="Bullock K."/>
            <person name="Deik A."/>
            <person name="Scott J."/>
            <person name="Pierce K.A."/>
            <person name="Xavier R.J."/>
            <person name="Alm E.J."/>
        </authorList>
    </citation>
    <scope>NUCLEOTIDE SEQUENCE [LARGE SCALE GENOMIC DNA]</scope>
    <source>
        <strain evidence="2 3">BIOML-A1</strain>
    </source>
</reference>
<comment type="caution">
    <text evidence="2">The sequence shown here is derived from an EMBL/GenBank/DDBJ whole genome shotgun (WGS) entry which is preliminary data.</text>
</comment>
<proteinExistence type="predicted"/>
<feature type="chain" id="PRO_5039083489" description="DUF5105 domain-containing protein" evidence="1">
    <location>
        <begin position="20"/>
        <end position="184"/>
    </location>
</feature>
<sequence>MKMLKKMAALLLAGVMAMALLTACGEDSAPSFAQKTEDAAFGAMKQATGIQVNDADLKKLAESKIDLIDTEKGTFDSRKSYSVEDYKKFQQDISTGKGSMTMALPLMKDGKMQNGIYEVMEITADNIGSLNQGTDTMQDLLDGMASAYGVSVKITKIGVAAKTVNGKTYAAVAMTYEVTAKPQQ</sequence>
<name>A0A844DWC9_9FIRM</name>
<gene>
    <name evidence="2" type="ORF">GKD95_09345</name>
</gene>
<feature type="signal peptide" evidence="1">
    <location>
        <begin position="1"/>
        <end position="19"/>
    </location>
</feature>
<evidence type="ECO:0000313" key="3">
    <source>
        <dbReference type="Proteomes" id="UP000461506"/>
    </source>
</evidence>
<dbReference type="Proteomes" id="UP000461506">
    <property type="component" value="Unassembled WGS sequence"/>
</dbReference>
<dbReference type="RefSeq" id="WP_154277247.1">
    <property type="nucleotide sequence ID" value="NZ_WKQN01000008.1"/>
</dbReference>
<protein>
    <recommendedName>
        <fullName evidence="4">DUF5105 domain-containing protein</fullName>
    </recommendedName>
</protein>
<evidence type="ECO:0008006" key="4">
    <source>
        <dbReference type="Google" id="ProtNLM"/>
    </source>
</evidence>
<evidence type="ECO:0000256" key="1">
    <source>
        <dbReference type="SAM" id="SignalP"/>
    </source>
</evidence>
<dbReference type="EMBL" id="WKQN01000008">
    <property type="protein sequence ID" value="MSC63528.1"/>
    <property type="molecule type" value="Genomic_DNA"/>
</dbReference>
<accession>A0A844DWC9</accession>
<keyword evidence="1" id="KW-0732">Signal</keyword>
<evidence type="ECO:0000313" key="2">
    <source>
        <dbReference type="EMBL" id="MSC63528.1"/>
    </source>
</evidence>
<organism evidence="2 3">
    <name type="scientific">Faecalibacterium prausnitzii</name>
    <dbReference type="NCBI Taxonomy" id="853"/>
    <lineage>
        <taxon>Bacteria</taxon>
        <taxon>Bacillati</taxon>
        <taxon>Bacillota</taxon>
        <taxon>Clostridia</taxon>
        <taxon>Eubacteriales</taxon>
        <taxon>Oscillospiraceae</taxon>
        <taxon>Faecalibacterium</taxon>
    </lineage>
</organism>
<dbReference type="PROSITE" id="PS51257">
    <property type="entry name" value="PROKAR_LIPOPROTEIN"/>
    <property type="match status" value="1"/>
</dbReference>